<evidence type="ECO:0000313" key="10">
    <source>
        <dbReference type="Proteomes" id="UP000613030"/>
    </source>
</evidence>
<evidence type="ECO:0000256" key="2">
    <source>
        <dbReference type="ARBA" id="ARBA00022475"/>
    </source>
</evidence>
<name>A0ABS1KP61_9BACT</name>
<keyword evidence="2" id="KW-1003">Cell membrane</keyword>
<dbReference type="PANTHER" id="PTHR30572">
    <property type="entry name" value="MEMBRANE COMPONENT OF TRANSPORTER-RELATED"/>
    <property type="match status" value="1"/>
</dbReference>
<evidence type="ECO:0000256" key="6">
    <source>
        <dbReference type="SAM" id="Phobius"/>
    </source>
</evidence>
<dbReference type="InterPro" id="IPR003838">
    <property type="entry name" value="ABC3_permease_C"/>
</dbReference>
<dbReference type="PANTHER" id="PTHR30572:SF18">
    <property type="entry name" value="ABC-TYPE MACROLIDE FAMILY EXPORT SYSTEM PERMEASE COMPONENT 2"/>
    <property type="match status" value="1"/>
</dbReference>
<protein>
    <submittedName>
        <fullName evidence="9">ABC transporter permease</fullName>
    </submittedName>
</protein>
<evidence type="ECO:0000259" key="8">
    <source>
        <dbReference type="Pfam" id="PF12704"/>
    </source>
</evidence>
<evidence type="ECO:0000256" key="1">
    <source>
        <dbReference type="ARBA" id="ARBA00004651"/>
    </source>
</evidence>
<keyword evidence="3 6" id="KW-0812">Transmembrane</keyword>
<feature type="transmembrane region" description="Helical" evidence="6">
    <location>
        <begin position="737"/>
        <end position="756"/>
    </location>
</feature>
<keyword evidence="10" id="KW-1185">Reference proteome</keyword>
<feature type="transmembrane region" description="Helical" evidence="6">
    <location>
        <begin position="382"/>
        <end position="408"/>
    </location>
</feature>
<feature type="transmembrane region" description="Helical" evidence="6">
    <location>
        <begin position="337"/>
        <end position="362"/>
    </location>
</feature>
<evidence type="ECO:0000313" key="9">
    <source>
        <dbReference type="EMBL" id="MBL0741221.1"/>
    </source>
</evidence>
<feature type="transmembrane region" description="Helical" evidence="6">
    <location>
        <begin position="21"/>
        <end position="41"/>
    </location>
</feature>
<evidence type="ECO:0000256" key="3">
    <source>
        <dbReference type="ARBA" id="ARBA00022692"/>
    </source>
</evidence>
<feature type="transmembrane region" description="Helical" evidence="6">
    <location>
        <begin position="682"/>
        <end position="704"/>
    </location>
</feature>
<dbReference type="PROSITE" id="PS51257">
    <property type="entry name" value="PROKAR_LIPOPROTEIN"/>
    <property type="match status" value="1"/>
</dbReference>
<feature type="transmembrane region" description="Helical" evidence="6">
    <location>
        <begin position="289"/>
        <end position="310"/>
    </location>
</feature>
<feature type="domain" description="ABC3 transporter permease C-terminal" evidence="7">
    <location>
        <begin position="296"/>
        <end position="402"/>
    </location>
</feature>
<gene>
    <name evidence="9" type="ORF">JI741_08315</name>
</gene>
<accession>A0ABS1KP61</accession>
<evidence type="ECO:0000259" key="7">
    <source>
        <dbReference type="Pfam" id="PF02687"/>
    </source>
</evidence>
<dbReference type="RefSeq" id="WP_202008577.1">
    <property type="nucleotide sequence ID" value="NZ_JAERRB010000002.1"/>
</dbReference>
<evidence type="ECO:0000256" key="4">
    <source>
        <dbReference type="ARBA" id="ARBA00022989"/>
    </source>
</evidence>
<sequence>MLRNYIKIALRNISRNKAYSFINIFGLSLGVACCLLLAFYIEDEFKVDTHLADRDNLYRIVTHFQGDMGIDESGTASPPIAMALRDEIPEVVSATRLLNPPGATQSLIRYEDNIFYESDGYLADSTLFDVLAYSLLEGNPAKALTDANSVVISKTMAHKLFGSSEALNKMISVSLGGPAGDFKITGVFDDSHKSHVMPHFFISMTSSGWAEYMRSPDAQDEWAGQNFVPSYLRLTPGHDVKAVEKKMNEVLVKHGAEDMKALGLFKTLSIEPVKDIYLRSEVGKSPRIIYIYIIASIAVFILLIACINFMNLSTAKATKRAGEIGLRKAMGAFRSSLIGQILGEAMVIVLISILLSLVLVQLALPFFNNLTGKSITLGTDNVWYMIASLVGLTLVTGLVAGSYPAFYLSSFQPAQVLKGKISLSGGSGLLRQSLVVFQFMIGIALVCGMLIIGSQLRYIENKNLGFNADAKIVLPLRTASASKNADALQNELRRAAHVQSVAATDYLPGSQIWSDFSIYPQGANMEKAVDHLNNYVSHGYLELLGIKMVAGRSFSEHRATESNGNIIINRTGAKAIGFDPDKAVGQDVFTEWQGEKSTFHIVGVMEDYHQSSLKEKIRPLLFRMAPEDRSYDFVILKVDAAHFKDVIASVEKIWKSTNSDTPFEYTFLDDSIRKNYEEDRKVASIITSFTALAMLISCLGLYGLSTFMAERRFKEIGVRKVLGADVSQIVTLMSKEFVKLVVIAFVIAVPIAWYAMSQWLKGFEYKAPIDFTIFIYSGLAALFVALATVSFESVRAAVANPVKALRNE</sequence>
<feature type="domain" description="ABC3 transporter permease C-terminal" evidence="7">
    <location>
        <begin position="688"/>
        <end position="789"/>
    </location>
</feature>
<keyword evidence="5 6" id="KW-0472">Membrane</keyword>
<keyword evidence="4 6" id="KW-1133">Transmembrane helix</keyword>
<evidence type="ECO:0000256" key="5">
    <source>
        <dbReference type="ARBA" id="ARBA00023136"/>
    </source>
</evidence>
<feature type="domain" description="MacB-like periplasmic core" evidence="8">
    <location>
        <begin position="440"/>
        <end position="611"/>
    </location>
</feature>
<feature type="domain" description="MacB-like periplasmic core" evidence="8">
    <location>
        <begin position="20"/>
        <end position="249"/>
    </location>
</feature>
<dbReference type="Pfam" id="PF12704">
    <property type="entry name" value="MacB_PCD"/>
    <property type="match status" value="2"/>
</dbReference>
<proteinExistence type="predicted"/>
<dbReference type="Proteomes" id="UP000613030">
    <property type="component" value="Unassembled WGS sequence"/>
</dbReference>
<dbReference type="Pfam" id="PF02687">
    <property type="entry name" value="FtsX"/>
    <property type="match status" value="2"/>
</dbReference>
<dbReference type="InterPro" id="IPR050250">
    <property type="entry name" value="Macrolide_Exporter_MacB"/>
</dbReference>
<comment type="subcellular location">
    <subcellularLocation>
        <location evidence="1">Cell membrane</location>
        <topology evidence="1">Multi-pass membrane protein</topology>
    </subcellularLocation>
</comment>
<dbReference type="InterPro" id="IPR025857">
    <property type="entry name" value="MacB_PCD"/>
</dbReference>
<dbReference type="EMBL" id="JAERRB010000002">
    <property type="protein sequence ID" value="MBL0741221.1"/>
    <property type="molecule type" value="Genomic_DNA"/>
</dbReference>
<comment type="caution">
    <text evidence="9">The sequence shown here is derived from an EMBL/GenBank/DDBJ whole genome shotgun (WGS) entry which is preliminary data.</text>
</comment>
<feature type="transmembrane region" description="Helical" evidence="6">
    <location>
        <begin position="429"/>
        <end position="452"/>
    </location>
</feature>
<feature type="transmembrane region" description="Helical" evidence="6">
    <location>
        <begin position="771"/>
        <end position="791"/>
    </location>
</feature>
<reference evidence="9 10" key="1">
    <citation type="submission" date="2021-01" db="EMBL/GenBank/DDBJ databases">
        <title>Chryseolinea sp. Jin1 Genome sequencing and assembly.</title>
        <authorList>
            <person name="Kim I."/>
        </authorList>
    </citation>
    <scope>NUCLEOTIDE SEQUENCE [LARGE SCALE GENOMIC DNA]</scope>
    <source>
        <strain evidence="9 10">Jin1</strain>
    </source>
</reference>
<organism evidence="9 10">
    <name type="scientific">Chryseolinea lacunae</name>
    <dbReference type="NCBI Taxonomy" id="2801331"/>
    <lineage>
        <taxon>Bacteria</taxon>
        <taxon>Pseudomonadati</taxon>
        <taxon>Bacteroidota</taxon>
        <taxon>Cytophagia</taxon>
        <taxon>Cytophagales</taxon>
        <taxon>Fulvivirgaceae</taxon>
        <taxon>Chryseolinea</taxon>
    </lineage>
</organism>